<dbReference type="Proteomes" id="UP001055879">
    <property type="component" value="Linkage Group LG02"/>
</dbReference>
<reference evidence="2" key="1">
    <citation type="journal article" date="2022" name="Mol. Ecol. Resour.">
        <title>The genomes of chicory, endive, great burdock and yacon provide insights into Asteraceae palaeo-polyploidization history and plant inulin production.</title>
        <authorList>
            <person name="Fan W."/>
            <person name="Wang S."/>
            <person name="Wang H."/>
            <person name="Wang A."/>
            <person name="Jiang F."/>
            <person name="Liu H."/>
            <person name="Zhao H."/>
            <person name="Xu D."/>
            <person name="Zhang Y."/>
        </authorList>
    </citation>
    <scope>NUCLEOTIDE SEQUENCE [LARGE SCALE GENOMIC DNA]</scope>
    <source>
        <strain evidence="2">cv. Niubang</strain>
    </source>
</reference>
<comment type="caution">
    <text evidence="1">The sequence shown here is derived from an EMBL/GenBank/DDBJ whole genome shotgun (WGS) entry which is preliminary data.</text>
</comment>
<gene>
    <name evidence="1" type="ORF">L6452_07834</name>
</gene>
<accession>A0ACB9EM43</accession>
<evidence type="ECO:0000313" key="1">
    <source>
        <dbReference type="EMBL" id="KAI3759781.1"/>
    </source>
</evidence>
<keyword evidence="2" id="KW-1185">Reference proteome</keyword>
<proteinExistence type="predicted"/>
<sequence>MDAIDSHRYRGQRENPSFSSTLLDVIYRSIDERDGKESVACRETMRKRQSIDGCFHVDKQNTGSVGRSGGTKNIAGEVVVRRKSAAGVESCSRRSEGDSFVFNSNIGSSCSGYGVGFTPSEAETIYGFPARPRPIRTSFIEDDKRNTREKQVQTHQSDDLQTKTKFVKTKSRAMKIYGYLKKGKQPISPGGRLATFLISLFTTGNAKKSKISSSCTGIHDEAIIHSNMKSKSANNVSTSSSATSFSRSCLSKTPPSSRGKLTTGMKRSVRFYPGSVIVDEYRQPRGHNSLHGNRSDSPAVKFARESFNEEIKKHLTEKNRQIEETTRNLLKNYQKKVEYVFDSIKIHTKNDEDYDDDGDEAASYASSDLFELDHLSAIGKDLCMEELPLYETTSIDANRAIANGFLE</sequence>
<dbReference type="EMBL" id="CM042048">
    <property type="protein sequence ID" value="KAI3759781.1"/>
    <property type="molecule type" value="Genomic_DNA"/>
</dbReference>
<protein>
    <submittedName>
        <fullName evidence="1">Uncharacterized protein</fullName>
    </submittedName>
</protein>
<name>A0ACB9EM43_ARCLA</name>
<evidence type="ECO:0000313" key="2">
    <source>
        <dbReference type="Proteomes" id="UP001055879"/>
    </source>
</evidence>
<organism evidence="1 2">
    <name type="scientific">Arctium lappa</name>
    <name type="common">Greater burdock</name>
    <name type="synonym">Lappa major</name>
    <dbReference type="NCBI Taxonomy" id="4217"/>
    <lineage>
        <taxon>Eukaryota</taxon>
        <taxon>Viridiplantae</taxon>
        <taxon>Streptophyta</taxon>
        <taxon>Embryophyta</taxon>
        <taxon>Tracheophyta</taxon>
        <taxon>Spermatophyta</taxon>
        <taxon>Magnoliopsida</taxon>
        <taxon>eudicotyledons</taxon>
        <taxon>Gunneridae</taxon>
        <taxon>Pentapetalae</taxon>
        <taxon>asterids</taxon>
        <taxon>campanulids</taxon>
        <taxon>Asterales</taxon>
        <taxon>Asteraceae</taxon>
        <taxon>Carduoideae</taxon>
        <taxon>Cardueae</taxon>
        <taxon>Arctiinae</taxon>
        <taxon>Arctium</taxon>
    </lineage>
</organism>
<reference evidence="1 2" key="2">
    <citation type="journal article" date="2022" name="Mol. Ecol. Resour.">
        <title>The genomes of chicory, endive, great burdock and yacon provide insights into Asteraceae paleo-polyploidization history and plant inulin production.</title>
        <authorList>
            <person name="Fan W."/>
            <person name="Wang S."/>
            <person name="Wang H."/>
            <person name="Wang A."/>
            <person name="Jiang F."/>
            <person name="Liu H."/>
            <person name="Zhao H."/>
            <person name="Xu D."/>
            <person name="Zhang Y."/>
        </authorList>
    </citation>
    <scope>NUCLEOTIDE SEQUENCE [LARGE SCALE GENOMIC DNA]</scope>
    <source>
        <strain evidence="2">cv. Niubang</strain>
    </source>
</reference>